<dbReference type="AlphaFoldDB" id="A0ABD1BNQ4"/>
<dbReference type="EMBL" id="JBANAX010000198">
    <property type="protein sequence ID" value="KAL1218802.1"/>
    <property type="molecule type" value="Genomic_DNA"/>
</dbReference>
<accession>A0ABD1BNQ4</accession>
<reference evidence="3 4" key="1">
    <citation type="submission" date="2024-04" db="EMBL/GenBank/DDBJ databases">
        <title>Genome assembly C_amara_ONT_v2.</title>
        <authorList>
            <person name="Yant L."/>
            <person name="Moore C."/>
            <person name="Slenker M."/>
        </authorList>
    </citation>
    <scope>NUCLEOTIDE SEQUENCE [LARGE SCALE GENOMIC DNA]</scope>
    <source>
        <tissue evidence="3">Leaf</tissue>
    </source>
</reference>
<feature type="compositionally biased region" description="Low complexity" evidence="1">
    <location>
        <begin position="65"/>
        <end position="76"/>
    </location>
</feature>
<feature type="region of interest" description="Disordered" evidence="1">
    <location>
        <begin position="48"/>
        <end position="116"/>
    </location>
</feature>
<gene>
    <name evidence="3" type="ORF">V5N11_033075</name>
</gene>
<dbReference type="Pfam" id="PF14392">
    <property type="entry name" value="zf-CCHC_4"/>
    <property type="match status" value="1"/>
</dbReference>
<evidence type="ECO:0000313" key="3">
    <source>
        <dbReference type="EMBL" id="KAL1218802.1"/>
    </source>
</evidence>
<sequence>MIEFEYENLKRICGNYCRINHQTSHCPYLSTPFIPMDDSEVQVVPSWEKEKGSNNIFPDEDMRNSQSSSISSFHPISQPPSPRTLMNQTEFVREHNHQRRLSPSSTHQQDVMGSETFSNSTIVSGFKAKANKI</sequence>
<evidence type="ECO:0000313" key="4">
    <source>
        <dbReference type="Proteomes" id="UP001558713"/>
    </source>
</evidence>
<comment type="caution">
    <text evidence="3">The sequence shown here is derived from an EMBL/GenBank/DDBJ whole genome shotgun (WGS) entry which is preliminary data.</text>
</comment>
<dbReference type="InterPro" id="IPR025836">
    <property type="entry name" value="Zn_knuckle_CX2CX4HX4C"/>
</dbReference>
<organism evidence="3 4">
    <name type="scientific">Cardamine amara subsp. amara</name>
    <dbReference type="NCBI Taxonomy" id="228776"/>
    <lineage>
        <taxon>Eukaryota</taxon>
        <taxon>Viridiplantae</taxon>
        <taxon>Streptophyta</taxon>
        <taxon>Embryophyta</taxon>
        <taxon>Tracheophyta</taxon>
        <taxon>Spermatophyta</taxon>
        <taxon>Magnoliopsida</taxon>
        <taxon>eudicotyledons</taxon>
        <taxon>Gunneridae</taxon>
        <taxon>Pentapetalae</taxon>
        <taxon>rosids</taxon>
        <taxon>malvids</taxon>
        <taxon>Brassicales</taxon>
        <taxon>Brassicaceae</taxon>
        <taxon>Cardamineae</taxon>
        <taxon>Cardamine</taxon>
    </lineage>
</organism>
<evidence type="ECO:0000256" key="1">
    <source>
        <dbReference type="SAM" id="MobiDB-lite"/>
    </source>
</evidence>
<feature type="compositionally biased region" description="Polar residues" evidence="1">
    <location>
        <begin position="101"/>
        <end position="116"/>
    </location>
</feature>
<name>A0ABD1BNQ4_CARAN</name>
<proteinExistence type="predicted"/>
<keyword evidence="4" id="KW-1185">Reference proteome</keyword>
<protein>
    <recommendedName>
        <fullName evidence="2">Zinc knuckle CX2CX4HX4C domain-containing protein</fullName>
    </recommendedName>
</protein>
<feature type="domain" description="Zinc knuckle CX2CX4HX4C" evidence="2">
    <location>
        <begin position="1"/>
        <end position="28"/>
    </location>
</feature>
<dbReference type="Proteomes" id="UP001558713">
    <property type="component" value="Unassembled WGS sequence"/>
</dbReference>
<evidence type="ECO:0000259" key="2">
    <source>
        <dbReference type="Pfam" id="PF14392"/>
    </source>
</evidence>